<dbReference type="SUPFAM" id="SSF56014">
    <property type="entry name" value="Nitrite and sulphite reductase 4Fe-4S domain-like"/>
    <property type="match status" value="1"/>
</dbReference>
<dbReference type="GO" id="GO:0051537">
    <property type="term" value="F:2 iron, 2 sulfur cluster binding"/>
    <property type="evidence" value="ECO:0007669"/>
    <property type="project" value="UniProtKB-KW"/>
</dbReference>
<dbReference type="InterPro" id="IPR006066">
    <property type="entry name" value="NO2/SO3_Rdtase_FeS/sirohaem_BS"/>
</dbReference>
<dbReference type="FunFam" id="3.30.413.10:FF:000007">
    <property type="entry name" value="Nitrite reductase [NAD(P)H] large subunit"/>
    <property type="match status" value="1"/>
</dbReference>
<dbReference type="AlphaFoldDB" id="A0A9X4YCZ5"/>
<dbReference type="OrthoDB" id="9768666at2"/>
<feature type="domain" description="Nitrite/Sulfite reductase ferredoxin-like" evidence="20">
    <location>
        <begin position="559"/>
        <end position="620"/>
    </location>
</feature>
<dbReference type="FunFam" id="1.10.10.1100:FF:000002">
    <property type="entry name" value="Nitrite reductase large subunit"/>
    <property type="match status" value="1"/>
</dbReference>
<evidence type="ECO:0000256" key="8">
    <source>
        <dbReference type="ARBA" id="ARBA00022723"/>
    </source>
</evidence>
<dbReference type="SUPFAM" id="SSF51905">
    <property type="entry name" value="FAD/NAD(P)-binding domain"/>
    <property type="match status" value="2"/>
</dbReference>
<dbReference type="InterPro" id="IPR045854">
    <property type="entry name" value="NO2/SO3_Rdtase_4Fe4S_sf"/>
</dbReference>
<dbReference type="InterPro" id="IPR006067">
    <property type="entry name" value="NO2/SO3_Rdtase_4Fe4S_dom"/>
</dbReference>
<dbReference type="PRINTS" id="PR00411">
    <property type="entry name" value="PNDRDTASEI"/>
</dbReference>
<evidence type="ECO:0000256" key="13">
    <source>
        <dbReference type="ARBA" id="ARBA00023063"/>
    </source>
</evidence>
<dbReference type="Gene3D" id="3.30.390.30">
    <property type="match status" value="1"/>
</dbReference>
<dbReference type="GO" id="GO:0050661">
    <property type="term" value="F:NADP binding"/>
    <property type="evidence" value="ECO:0007669"/>
    <property type="project" value="UniProtKB-UniRule"/>
</dbReference>
<accession>A0A9X4YCZ5</accession>
<dbReference type="InterPro" id="IPR036188">
    <property type="entry name" value="FAD/NAD-bd_sf"/>
</dbReference>
<dbReference type="InterPro" id="IPR036136">
    <property type="entry name" value="Nit/Sulf_reduc_fer-like_dom_sf"/>
</dbReference>
<dbReference type="NCBIfam" id="TIGR02374">
    <property type="entry name" value="nitri_red_nirB"/>
    <property type="match status" value="1"/>
</dbReference>
<dbReference type="PIRSF" id="PIRSF037149">
    <property type="entry name" value="NirB"/>
    <property type="match status" value="1"/>
</dbReference>
<evidence type="ECO:0000259" key="19">
    <source>
        <dbReference type="Pfam" id="PF01077"/>
    </source>
</evidence>
<dbReference type="InterPro" id="IPR007419">
    <property type="entry name" value="BFD-like_2Fe2S-bd_dom"/>
</dbReference>
<dbReference type="Pfam" id="PF04324">
    <property type="entry name" value="Fer2_BFD"/>
    <property type="match status" value="1"/>
</dbReference>
<evidence type="ECO:0000256" key="2">
    <source>
        <dbReference type="ARBA" id="ARBA00005096"/>
    </source>
</evidence>
<dbReference type="CDD" id="cd19944">
    <property type="entry name" value="NirB_Fer2_BFD-like_2"/>
    <property type="match status" value="1"/>
</dbReference>
<evidence type="ECO:0000256" key="1">
    <source>
        <dbReference type="ARBA" id="ARBA00001974"/>
    </source>
</evidence>
<keyword evidence="6 16" id="KW-0285">Flavoprotein</keyword>
<dbReference type="Gene3D" id="3.30.413.10">
    <property type="entry name" value="Sulfite Reductase Hemoprotein, domain 1"/>
    <property type="match status" value="1"/>
</dbReference>
<keyword evidence="11 17" id="KW-0408">Iron</keyword>
<evidence type="ECO:0000259" key="21">
    <source>
        <dbReference type="Pfam" id="PF04324"/>
    </source>
</evidence>
<comment type="cofactor">
    <cofactor evidence="17">
        <name>siroheme</name>
        <dbReference type="ChEBI" id="CHEBI:60052"/>
    </cofactor>
    <text evidence="17">Binds 1 siroheme per subunit.</text>
</comment>
<comment type="pathway">
    <text evidence="2">Nitrogen metabolism; nitrate reduction (assimilation).</text>
</comment>
<feature type="domain" description="BFD-like [2Fe-2S]-binding" evidence="21">
    <location>
        <begin position="423"/>
        <end position="470"/>
    </location>
</feature>
<dbReference type="GO" id="GO:0020037">
    <property type="term" value="F:heme binding"/>
    <property type="evidence" value="ECO:0007669"/>
    <property type="project" value="InterPro"/>
</dbReference>
<dbReference type="Pfam" id="PF03460">
    <property type="entry name" value="NIR_SIR_ferr"/>
    <property type="match status" value="1"/>
</dbReference>
<dbReference type="InterPro" id="IPR052034">
    <property type="entry name" value="NasD-like"/>
</dbReference>
<comment type="cofactor">
    <cofactor evidence="1 16">
        <name>FAD</name>
        <dbReference type="ChEBI" id="CHEBI:57692"/>
    </cofactor>
</comment>
<keyword evidence="7" id="KW-0001">2Fe-2S</keyword>
<keyword evidence="8 17" id="KW-0479">Metal-binding</keyword>
<dbReference type="PRINTS" id="PR00368">
    <property type="entry name" value="FADPNR"/>
</dbReference>
<feature type="region of interest" description="Disordered" evidence="18">
    <location>
        <begin position="823"/>
        <end position="845"/>
    </location>
</feature>
<dbReference type="GO" id="GO:0042128">
    <property type="term" value="P:nitrate assimilation"/>
    <property type="evidence" value="ECO:0007669"/>
    <property type="project" value="UniProtKB-UniRule"/>
</dbReference>
<dbReference type="GO" id="GO:0046872">
    <property type="term" value="F:metal ion binding"/>
    <property type="evidence" value="ECO:0007669"/>
    <property type="project" value="UniProtKB-KW"/>
</dbReference>
<keyword evidence="5 17" id="KW-0349">Heme</keyword>
<feature type="binding site" evidence="17">
    <location>
        <position position="640"/>
    </location>
    <ligand>
        <name>[4Fe-4S] cluster</name>
        <dbReference type="ChEBI" id="CHEBI:49883"/>
    </ligand>
</feature>
<dbReference type="Gene3D" id="1.10.10.1100">
    <property type="entry name" value="BFD-like [2Fe-2S]-binding domain"/>
    <property type="match status" value="1"/>
</dbReference>
<evidence type="ECO:0000256" key="6">
    <source>
        <dbReference type="ARBA" id="ARBA00022630"/>
    </source>
</evidence>
<dbReference type="GO" id="GO:0051539">
    <property type="term" value="F:4 iron, 4 sulfur cluster binding"/>
    <property type="evidence" value="ECO:0007669"/>
    <property type="project" value="UniProtKB-KW"/>
</dbReference>
<keyword evidence="10 24" id="KW-0560">Oxidoreductase</keyword>
<keyword evidence="9 16" id="KW-0274">FAD</keyword>
<dbReference type="EMBL" id="WMEX01000005">
    <property type="protein sequence ID" value="MYL27241.1"/>
    <property type="molecule type" value="Genomic_DNA"/>
</dbReference>
<feature type="binding site" evidence="17">
    <location>
        <position position="646"/>
    </location>
    <ligand>
        <name>[4Fe-4S] cluster</name>
        <dbReference type="ChEBI" id="CHEBI:49883"/>
    </ligand>
</feature>
<feature type="binding site" evidence="17">
    <location>
        <position position="680"/>
    </location>
    <ligand>
        <name>[4Fe-4S] cluster</name>
        <dbReference type="ChEBI" id="CHEBI:49883"/>
    </ligand>
</feature>
<evidence type="ECO:0000313" key="25">
    <source>
        <dbReference type="Proteomes" id="UP000460751"/>
    </source>
</evidence>
<comment type="cofactor">
    <cofactor evidence="14">
        <name>[2Fe-2S] cluster</name>
        <dbReference type="ChEBI" id="CHEBI:190135"/>
    </cofactor>
</comment>
<evidence type="ECO:0000256" key="9">
    <source>
        <dbReference type="ARBA" id="ARBA00022827"/>
    </source>
</evidence>
<dbReference type="Pfam" id="PF07992">
    <property type="entry name" value="Pyr_redox_2"/>
    <property type="match status" value="1"/>
</dbReference>
<evidence type="ECO:0000256" key="3">
    <source>
        <dbReference type="ARBA" id="ARBA00010429"/>
    </source>
</evidence>
<protein>
    <submittedName>
        <fullName evidence="24">Nitrite reductase large subunit</fullName>
        <ecNumber evidence="24">1.7.1.15</ecNumber>
    </submittedName>
</protein>
<dbReference type="InterPro" id="IPR012744">
    <property type="entry name" value="Nitri_red_NirB"/>
</dbReference>
<evidence type="ECO:0000256" key="12">
    <source>
        <dbReference type="ARBA" id="ARBA00023014"/>
    </source>
</evidence>
<dbReference type="Gene3D" id="3.50.50.60">
    <property type="entry name" value="FAD/NAD(P)-binding domain"/>
    <property type="match status" value="2"/>
</dbReference>
<dbReference type="InterPro" id="IPR023753">
    <property type="entry name" value="FAD/NAD-binding_dom"/>
</dbReference>
<keyword evidence="4 17" id="KW-0004">4Fe-4S</keyword>
<evidence type="ECO:0000256" key="15">
    <source>
        <dbReference type="ARBA" id="ARBA00064211"/>
    </source>
</evidence>
<proteinExistence type="inferred from homology"/>
<evidence type="ECO:0000256" key="10">
    <source>
        <dbReference type="ARBA" id="ARBA00023002"/>
    </source>
</evidence>
<evidence type="ECO:0000256" key="4">
    <source>
        <dbReference type="ARBA" id="ARBA00022485"/>
    </source>
</evidence>
<dbReference type="Pfam" id="PF01077">
    <property type="entry name" value="NIR_SIR"/>
    <property type="match status" value="1"/>
</dbReference>
<evidence type="ECO:0000256" key="11">
    <source>
        <dbReference type="ARBA" id="ARBA00023004"/>
    </source>
</evidence>
<evidence type="ECO:0000313" key="24">
    <source>
        <dbReference type="EMBL" id="MYL27241.1"/>
    </source>
</evidence>
<feature type="binding site" evidence="17">
    <location>
        <position position="684"/>
    </location>
    <ligand>
        <name>[4Fe-4S] cluster</name>
        <dbReference type="ChEBI" id="CHEBI:49883"/>
    </ligand>
</feature>
<dbReference type="PANTHER" id="PTHR43809">
    <property type="entry name" value="NITRITE REDUCTASE (NADH) LARGE SUBUNIT"/>
    <property type="match status" value="1"/>
</dbReference>
<comment type="subunit">
    <text evidence="15">Homodimer which associates with NirD.</text>
</comment>
<feature type="domain" description="FAD/NAD(P)-binding" evidence="22">
    <location>
        <begin position="5"/>
        <end position="293"/>
    </location>
</feature>
<evidence type="ECO:0000259" key="23">
    <source>
        <dbReference type="Pfam" id="PF18267"/>
    </source>
</evidence>
<comment type="similarity">
    <text evidence="3">Belongs to the nitrite and sulfite reductase 4Fe-4S domain family.</text>
</comment>
<keyword evidence="12 17" id="KW-0411">Iron-sulfur</keyword>
<evidence type="ECO:0000256" key="5">
    <source>
        <dbReference type="ARBA" id="ARBA00022617"/>
    </source>
</evidence>
<dbReference type="NCBIfam" id="NF011565">
    <property type="entry name" value="PRK14989.1"/>
    <property type="match status" value="1"/>
</dbReference>
<dbReference type="InterPro" id="IPR041854">
    <property type="entry name" value="BFD-like_2Fe2S-bd_dom_sf"/>
</dbReference>
<keyword evidence="25" id="KW-1185">Reference proteome</keyword>
<dbReference type="SUPFAM" id="SSF55124">
    <property type="entry name" value="Nitrite/Sulfite reductase N-terminal domain-like"/>
    <property type="match status" value="1"/>
</dbReference>
<comment type="caution">
    <text evidence="24">The sequence shown here is derived from an EMBL/GenBank/DDBJ whole genome shotgun (WGS) entry which is preliminary data.</text>
</comment>
<dbReference type="InterPro" id="IPR005117">
    <property type="entry name" value="NiRdtase/SiRdtase_haem-b_fer"/>
</dbReference>
<reference evidence="24 25" key="1">
    <citation type="submission" date="2019-11" db="EMBL/GenBank/DDBJ databases">
        <title>Genome sequences of 17 halophilic strains isolated from different environments.</title>
        <authorList>
            <person name="Furrow R.E."/>
        </authorList>
    </citation>
    <scope>NUCLEOTIDE SEQUENCE [LARGE SCALE GENOMIC DNA]</scope>
    <source>
        <strain evidence="24 25">22507_15_FS</strain>
    </source>
</reference>
<evidence type="ECO:0000259" key="22">
    <source>
        <dbReference type="Pfam" id="PF07992"/>
    </source>
</evidence>
<feature type="compositionally biased region" description="Basic and acidic residues" evidence="18">
    <location>
        <begin position="823"/>
        <end position="839"/>
    </location>
</feature>
<dbReference type="InterPro" id="IPR016156">
    <property type="entry name" value="FAD/NAD-linked_Rdtase_dimer_sf"/>
</dbReference>
<dbReference type="PROSITE" id="PS00365">
    <property type="entry name" value="NIR_SIR"/>
    <property type="match status" value="1"/>
</dbReference>
<dbReference type="InterPro" id="IPR017121">
    <property type="entry name" value="Nitrite_Rdtase_lsu"/>
</dbReference>
<evidence type="ECO:0000256" key="7">
    <source>
        <dbReference type="ARBA" id="ARBA00022714"/>
    </source>
</evidence>
<name>A0A9X4YCZ5_9GAMM</name>
<dbReference type="InterPro" id="IPR041575">
    <property type="entry name" value="Rubredoxin_C"/>
</dbReference>
<dbReference type="EC" id="1.7.1.15" evidence="24"/>
<gene>
    <name evidence="24" type="primary">nirB</name>
    <name evidence="24" type="ORF">GLW01_10590</name>
</gene>
<dbReference type="PRINTS" id="PR00397">
    <property type="entry name" value="SIROHAEM"/>
</dbReference>
<dbReference type="PANTHER" id="PTHR43809:SF1">
    <property type="entry name" value="NITRITE REDUCTASE (NADH) LARGE SUBUNIT"/>
    <property type="match status" value="1"/>
</dbReference>
<dbReference type="Proteomes" id="UP000460751">
    <property type="component" value="Unassembled WGS sequence"/>
</dbReference>
<dbReference type="RefSeq" id="WP_160899024.1">
    <property type="nucleotide sequence ID" value="NZ_WMEX01000005.1"/>
</dbReference>
<evidence type="ECO:0000256" key="14">
    <source>
        <dbReference type="ARBA" id="ARBA00034078"/>
    </source>
</evidence>
<feature type="domain" description="Nitrite/sulphite reductase 4Fe-4S" evidence="19">
    <location>
        <begin position="631"/>
        <end position="756"/>
    </location>
</feature>
<evidence type="ECO:0000256" key="16">
    <source>
        <dbReference type="PIRNR" id="PIRNR037149"/>
    </source>
</evidence>
<dbReference type="GO" id="GO:0050660">
    <property type="term" value="F:flavin adenine dinucleotide binding"/>
    <property type="evidence" value="ECO:0007669"/>
    <property type="project" value="UniProtKB-UniRule"/>
</dbReference>
<dbReference type="GO" id="GO:0015980">
    <property type="term" value="P:energy derivation by oxidation of organic compounds"/>
    <property type="evidence" value="ECO:0007669"/>
    <property type="project" value="UniProtKB-ARBA"/>
</dbReference>
<evidence type="ECO:0000256" key="17">
    <source>
        <dbReference type="PIRSR" id="PIRSR037149-1"/>
    </source>
</evidence>
<dbReference type="FunFam" id="3.50.50.60:FF:000033">
    <property type="entry name" value="Nitrite reductase [NAD(P)H], large subunit"/>
    <property type="match status" value="1"/>
</dbReference>
<sequence>MRQQNLIVIGNGMVGHHFLEQLAESGQADGFHVTVLGEERHIAYDRVHLSEYFQGKSADDLAFSTADQYAQWGVELRLNTAATAIDREARTLTLDNGETLPYDKLVLATGSYPFVPPIEGNDREDCLVYRTLDDLDAIREAASRSNTGVVVGGGLLGLEAANALRELDLDTAVVEFAPRLMPVQVDEEGGGILREKIEELGVQVLTGRATQRIEAGTNARHQMVFQDDRLLETDLVVFSAGIRPRDELARDAGLTMGERGGVVIDDHCRTSDPDVLAIGEVALWNDSIFGLVGPGYQMAKAALDTLTGGDRAFTGADMSTKLKLMGVDVGAIGDAHGNQNPGARFYRYTNGIAQEYRKLVVSADGKQLLGAMLVGDNSYYDTLLQYALNGLELPDNPESLILPASEGGAPALGVDALPETAGICSCHNVTKGDIVQYVHDGYTSVGDVKAATKAGTGCGGCAGQLKEIVDHEMAALGMEVDNSVCEHFQYTRQELEHIIRVEGIHDFHTLLKNHGHGLGCDICKPAVASILASTWNDYVLNPEHVGLQDTNDTFLANMQKDGTFSVVPRVAGGEITPDKLITLGEVAKEFGLYTKITGGQRVDLFGAKLNDLPSIWQRLVDAGFETGHAYGKALRTVKSCVGSTWCRYGVQDSVQLAIDLEHRYKGIRAPHKIKFGVSGCTRECAEAQSKDFGVIATENGWNLYVAGNGGMRPRHADLFAQDLDTDSLIRFVDRLMMLYIRTADRLQRTARWLENLEGGLDYVYDVVVNDSLGIAEDLDNQMARLIENYQCEWKTTLEDPDKLKRFRQMINDDGDDPYVVSVEEREQPRPATAEEKLERIPAVSV</sequence>
<comment type="cofactor">
    <cofactor evidence="17">
        <name>[4Fe-4S] cluster</name>
        <dbReference type="ChEBI" id="CHEBI:49883"/>
    </cofactor>
    <text evidence="17">Binds 1 [4Fe-4S] cluster per subunit.</text>
</comment>
<keyword evidence="13 16" id="KW-0534">Nitrate assimilation</keyword>
<evidence type="ECO:0000259" key="20">
    <source>
        <dbReference type="Pfam" id="PF03460"/>
    </source>
</evidence>
<feature type="domain" description="NADH-rubredoxin oxidoreductase C-terminal" evidence="23">
    <location>
        <begin position="319"/>
        <end position="383"/>
    </location>
</feature>
<evidence type="ECO:0000256" key="18">
    <source>
        <dbReference type="SAM" id="MobiDB-lite"/>
    </source>
</evidence>
<organism evidence="24 25">
    <name type="scientific">Vreelandella halophila</name>
    <dbReference type="NCBI Taxonomy" id="86177"/>
    <lineage>
        <taxon>Bacteria</taxon>
        <taxon>Pseudomonadati</taxon>
        <taxon>Pseudomonadota</taxon>
        <taxon>Gammaproteobacteria</taxon>
        <taxon>Oceanospirillales</taxon>
        <taxon>Halomonadaceae</taxon>
        <taxon>Vreelandella</taxon>
    </lineage>
</organism>
<dbReference type="GO" id="GO:0106316">
    <property type="term" value="F:nitrite reductase (NADH) activity"/>
    <property type="evidence" value="ECO:0007669"/>
    <property type="project" value="UniProtKB-EC"/>
</dbReference>
<feature type="binding site" description="axial binding residue" evidence="17">
    <location>
        <position position="684"/>
    </location>
    <ligand>
        <name>siroheme</name>
        <dbReference type="ChEBI" id="CHEBI:60052"/>
    </ligand>
    <ligandPart>
        <name>Fe</name>
        <dbReference type="ChEBI" id="CHEBI:18248"/>
    </ligandPart>
</feature>
<dbReference type="Pfam" id="PF18267">
    <property type="entry name" value="Rubredoxin_C"/>
    <property type="match status" value="1"/>
</dbReference>